<dbReference type="InterPro" id="IPR024079">
    <property type="entry name" value="MetalloPept_cat_dom_sf"/>
</dbReference>
<dbReference type="PANTHER" id="PTHR43660">
    <property type="entry name" value="DIPEPTIDYL CARBOXYPEPTIDASE"/>
    <property type="match status" value="1"/>
</dbReference>
<comment type="cofactor">
    <cofactor evidence="9">
        <name>Zn(2+)</name>
        <dbReference type="ChEBI" id="CHEBI:29105"/>
    </cofactor>
    <text evidence="9">Binds 1 zinc ion.</text>
</comment>
<keyword evidence="6 9" id="KW-0482">Metalloprotease</keyword>
<dbReference type="InterPro" id="IPR001567">
    <property type="entry name" value="Pept_M3A_M3B_dom"/>
</dbReference>
<keyword evidence="13" id="KW-0614">Plasmid</keyword>
<feature type="domain" description="Oligopeptidase A N-terminal" evidence="11">
    <location>
        <begin position="21"/>
        <end position="138"/>
    </location>
</feature>
<comment type="catalytic activity">
    <reaction evidence="7">
        <text>Hydrolysis of oligopeptides, with broad specificity. Gly or Ala commonly occur as P1 or P1' residues, but more distant residues are also important, as is shown by the fact that Z-Gly-Pro-Gly-|-Gly-Pro-Ala is cleaved, but not Z-(Gly)(5).</text>
        <dbReference type="EC" id="3.4.24.70"/>
    </reaction>
</comment>
<dbReference type="Gene3D" id="3.40.390.10">
    <property type="entry name" value="Collagenase (Catalytic Domain)"/>
    <property type="match status" value="1"/>
</dbReference>
<feature type="domain" description="Peptidase M3A/M3B catalytic" evidence="10">
    <location>
        <begin position="212"/>
        <end position="666"/>
    </location>
</feature>
<dbReference type="AlphaFoldDB" id="A0A0W0R0R2"/>
<keyword evidence="3 9" id="KW-0479">Metal-binding</keyword>
<evidence type="ECO:0000256" key="7">
    <source>
        <dbReference type="ARBA" id="ARBA00024603"/>
    </source>
</evidence>
<keyword evidence="4 9" id="KW-0378">Hydrolase</keyword>
<protein>
    <recommendedName>
        <fullName evidence="8">oligopeptidase A</fullName>
        <ecNumber evidence="8">3.4.24.70</ecNumber>
    </recommendedName>
</protein>
<evidence type="ECO:0000256" key="6">
    <source>
        <dbReference type="ARBA" id="ARBA00023049"/>
    </source>
</evidence>
<dbReference type="InterPro" id="IPR034005">
    <property type="entry name" value="M3A_DCP"/>
</dbReference>
<accession>A0A0W0R0R2</accession>
<sequence length="672" mass="77140">MSTTLPNFTTIDIPSFPQQLEALLNRHLEEINELVKNNQHSWENVMQPLEKMEDELEQFWAPFSHLHAVLDSPIMRKSYEACLPKLTAYQTAIGQNQALFHAVKQLQNCELNTTQQKIVADSVRNFELAGVALSADKKQRFEEIQTQLSKLSHQYETNVLDATQSYFLHTTDAQKLNGLPDYIIDNAQQLAKEQQKEGWVFNLEFPTYLALITYAEDRALRQEIHKAYATRASDKGPTAHQFDNSKIMDAILALRQEEAELLGFQNYAELSLAPKMATSTTDVLDFLNALSKNAIEQAKKEFSDLIAFAQKEFQFEQVEPWDIAYLSEKKKHKEFSITDEELRPYFPLHKVMEGLFTIIHNLYGIRVEELKNVDTWHPDVTCYQIYDSENNTRGYIYADLFARPNKRGGAWMDSLRSRVKRSDGTIQHPIATLSCNFAKPVSNKIPTLSHEEVQTLFHECGHCLHHVLSKVEYHSASGINGVEWDAVELPSQFFENWCWDKEALKLLTAHVDTNEPLPEELFDKLLAAKNFQSALAMMRQIELSLFDFRMHKEYTPKTSDYIAKILADVRSKTTVIPIAPYNRFQHSFTHIFSSGYAAGYYSYKWAEVLSSDAFSRFEEEGIFNANTGRAFLKEILEVGSSRKASESFLAFRGREPHVEPLLRHNGIATHAN</sequence>
<evidence type="ECO:0000313" key="12">
    <source>
        <dbReference type="EMBL" id="KTC64684.1"/>
    </source>
</evidence>
<evidence type="ECO:0000256" key="8">
    <source>
        <dbReference type="ARBA" id="ARBA00026100"/>
    </source>
</evidence>
<reference evidence="13 15" key="2">
    <citation type="submission" date="2018-12" db="EMBL/GenBank/DDBJ databases">
        <authorList>
            <consortium name="Pathogen Informatics"/>
        </authorList>
    </citation>
    <scope>NUCLEOTIDE SEQUENCE [LARGE SCALE GENOMIC DNA]</scope>
    <source>
        <strain evidence="13 15">NCTC12735</strain>
        <plasmid evidence="15">24</plasmid>
    </source>
</reference>
<dbReference type="Proteomes" id="UP000281170">
    <property type="component" value="Plasmid 24"/>
</dbReference>
<dbReference type="Pfam" id="PF01432">
    <property type="entry name" value="Peptidase_M3"/>
    <property type="match status" value="1"/>
</dbReference>
<dbReference type="GO" id="GO:0046872">
    <property type="term" value="F:metal ion binding"/>
    <property type="evidence" value="ECO:0007669"/>
    <property type="project" value="UniProtKB-UniRule"/>
</dbReference>
<evidence type="ECO:0000259" key="11">
    <source>
        <dbReference type="Pfam" id="PF19310"/>
    </source>
</evidence>
<geneLocation type="plasmid" evidence="13 15">
    <name>24</name>
</geneLocation>
<dbReference type="GO" id="GO:0006508">
    <property type="term" value="P:proteolysis"/>
    <property type="evidence" value="ECO:0007669"/>
    <property type="project" value="UniProtKB-KW"/>
</dbReference>
<reference evidence="12 14" key="1">
    <citation type="submission" date="2015-11" db="EMBL/GenBank/DDBJ databases">
        <title>Identification of large and diverse effector repertoires of 38 Legionella species.</title>
        <authorList>
            <person name="Burstein D."/>
            <person name="Amaro F."/>
            <person name="Zusman T."/>
            <person name="Lifshitz Z."/>
            <person name="Cohen O."/>
            <person name="Gilbert J.A."/>
            <person name="Pupko T."/>
            <person name="Shuman H.A."/>
            <person name="Segal G."/>
        </authorList>
    </citation>
    <scope>NUCLEOTIDE SEQUENCE [LARGE SCALE GENOMIC DNA]</scope>
    <source>
        <strain evidence="12 14">1762-AUS-E</strain>
    </source>
</reference>
<dbReference type="GO" id="GO:0004222">
    <property type="term" value="F:metalloendopeptidase activity"/>
    <property type="evidence" value="ECO:0007669"/>
    <property type="project" value="UniProtKB-EC"/>
</dbReference>
<dbReference type="FunFam" id="3.40.390.10:FF:000009">
    <property type="entry name" value="Oligopeptidase A"/>
    <property type="match status" value="1"/>
</dbReference>
<comment type="similarity">
    <text evidence="1 9">Belongs to the peptidase M3 family.</text>
</comment>
<proteinExistence type="inferred from homology"/>
<evidence type="ECO:0000256" key="9">
    <source>
        <dbReference type="RuleBase" id="RU003435"/>
    </source>
</evidence>
<dbReference type="RefSeq" id="WP_058463039.1">
    <property type="nucleotide sequence ID" value="NZ_CAAAHS010000001.1"/>
</dbReference>
<evidence type="ECO:0000313" key="13">
    <source>
        <dbReference type="EMBL" id="VEH86152.1"/>
    </source>
</evidence>
<evidence type="ECO:0000256" key="1">
    <source>
        <dbReference type="ARBA" id="ARBA00006040"/>
    </source>
</evidence>
<dbReference type="PATRIC" id="fig|45056.6.peg.2040"/>
<dbReference type="EMBL" id="LR134433">
    <property type="protein sequence ID" value="VEH86152.1"/>
    <property type="molecule type" value="Genomic_DNA"/>
</dbReference>
<dbReference type="PANTHER" id="PTHR43660:SF1">
    <property type="entry name" value="DIPEPTIDYL CARBOXYPEPTIDASE"/>
    <property type="match status" value="1"/>
</dbReference>
<dbReference type="InterPro" id="IPR045666">
    <property type="entry name" value="OpdA_N"/>
</dbReference>
<keyword evidence="2 9" id="KW-0645">Protease</keyword>
<gene>
    <name evidence="13" type="primary">prlC</name>
    <name evidence="12" type="ORF">Lade_1978</name>
    <name evidence="13" type="ORF">NCTC12735_01799</name>
</gene>
<evidence type="ECO:0000256" key="3">
    <source>
        <dbReference type="ARBA" id="ARBA00022723"/>
    </source>
</evidence>
<keyword evidence="5 9" id="KW-0862">Zinc</keyword>
<dbReference type="Proteomes" id="UP000054859">
    <property type="component" value="Unassembled WGS sequence"/>
</dbReference>
<evidence type="ECO:0000256" key="5">
    <source>
        <dbReference type="ARBA" id="ARBA00022833"/>
    </source>
</evidence>
<organism evidence="12 14">
    <name type="scientific">Legionella adelaidensis</name>
    <dbReference type="NCBI Taxonomy" id="45056"/>
    <lineage>
        <taxon>Bacteria</taxon>
        <taxon>Pseudomonadati</taxon>
        <taxon>Pseudomonadota</taxon>
        <taxon>Gammaproteobacteria</taxon>
        <taxon>Legionellales</taxon>
        <taxon>Legionellaceae</taxon>
        <taxon>Legionella</taxon>
    </lineage>
</organism>
<dbReference type="GO" id="GO:0005829">
    <property type="term" value="C:cytosol"/>
    <property type="evidence" value="ECO:0007669"/>
    <property type="project" value="UniProtKB-ARBA"/>
</dbReference>
<dbReference type="CDD" id="cd06456">
    <property type="entry name" value="M3A_DCP"/>
    <property type="match status" value="1"/>
</dbReference>
<dbReference type="InterPro" id="IPR024077">
    <property type="entry name" value="Neurolysin/TOP_dom2"/>
</dbReference>
<dbReference type="InterPro" id="IPR045090">
    <property type="entry name" value="Pept_M3A_M3B"/>
</dbReference>
<evidence type="ECO:0000313" key="15">
    <source>
        <dbReference type="Proteomes" id="UP000281170"/>
    </source>
</evidence>
<keyword evidence="14" id="KW-1185">Reference proteome</keyword>
<dbReference type="STRING" id="45056.Lade_1978"/>
<evidence type="ECO:0000256" key="4">
    <source>
        <dbReference type="ARBA" id="ARBA00022801"/>
    </source>
</evidence>
<dbReference type="Pfam" id="PF19310">
    <property type="entry name" value="TOP_N"/>
    <property type="match status" value="1"/>
</dbReference>
<evidence type="ECO:0000256" key="2">
    <source>
        <dbReference type="ARBA" id="ARBA00022670"/>
    </source>
</evidence>
<dbReference type="Gene3D" id="1.10.1370.10">
    <property type="entry name" value="Neurolysin, domain 3"/>
    <property type="match status" value="1"/>
</dbReference>
<dbReference type="EC" id="3.4.24.70" evidence="8"/>
<evidence type="ECO:0000259" key="10">
    <source>
        <dbReference type="Pfam" id="PF01432"/>
    </source>
</evidence>
<evidence type="ECO:0000313" key="14">
    <source>
        <dbReference type="Proteomes" id="UP000054859"/>
    </source>
</evidence>
<dbReference type="EMBL" id="LNKA01000019">
    <property type="protein sequence ID" value="KTC64684.1"/>
    <property type="molecule type" value="Genomic_DNA"/>
</dbReference>
<dbReference type="OrthoDB" id="9773538at2"/>
<name>A0A0W0R0R2_9GAMM</name>
<dbReference type="KEGG" id="ladl:NCTC12735_01799"/>
<dbReference type="SUPFAM" id="SSF55486">
    <property type="entry name" value="Metalloproteases ('zincins'), catalytic domain"/>
    <property type="match status" value="1"/>
</dbReference>